<sequence length="97" mass="9649">MSLESTATSNITEYQFILFDGVLNNIPAVCSHQSEASRVGLDLNAMPSEGGGGGGGFDLNALNAMPSEGGGGGGAGGFDLNAMPSEGGADVDLELKL</sequence>
<organism evidence="2 3">
    <name type="scientific">Actinidia rufa</name>
    <dbReference type="NCBI Taxonomy" id="165716"/>
    <lineage>
        <taxon>Eukaryota</taxon>
        <taxon>Viridiplantae</taxon>
        <taxon>Streptophyta</taxon>
        <taxon>Embryophyta</taxon>
        <taxon>Tracheophyta</taxon>
        <taxon>Spermatophyta</taxon>
        <taxon>Magnoliopsida</taxon>
        <taxon>eudicotyledons</taxon>
        <taxon>Gunneridae</taxon>
        <taxon>Pentapetalae</taxon>
        <taxon>asterids</taxon>
        <taxon>Ericales</taxon>
        <taxon>Actinidiaceae</taxon>
        <taxon>Actinidia</taxon>
    </lineage>
</organism>
<comment type="caution">
    <text evidence="2">The sequence shown here is derived from an EMBL/GenBank/DDBJ whole genome shotgun (WGS) entry which is preliminary data.</text>
</comment>
<feature type="region of interest" description="Disordered" evidence="1">
    <location>
        <begin position="75"/>
        <end position="97"/>
    </location>
</feature>
<gene>
    <name evidence="2" type="ORF">Acr_16g0002880</name>
</gene>
<evidence type="ECO:0000313" key="3">
    <source>
        <dbReference type="Proteomes" id="UP000585474"/>
    </source>
</evidence>
<keyword evidence="3" id="KW-1185">Reference proteome</keyword>
<protein>
    <submittedName>
        <fullName evidence="2">Uncharacterized protein</fullName>
    </submittedName>
</protein>
<dbReference type="AlphaFoldDB" id="A0A7J0FYN1"/>
<dbReference type="Proteomes" id="UP000585474">
    <property type="component" value="Unassembled WGS sequence"/>
</dbReference>
<dbReference type="EMBL" id="BJWL01000016">
    <property type="protein sequence ID" value="GFZ03664.1"/>
    <property type="molecule type" value="Genomic_DNA"/>
</dbReference>
<evidence type="ECO:0000256" key="1">
    <source>
        <dbReference type="SAM" id="MobiDB-lite"/>
    </source>
</evidence>
<accession>A0A7J0FYN1</accession>
<proteinExistence type="predicted"/>
<name>A0A7J0FYN1_9ERIC</name>
<reference evidence="2 3" key="1">
    <citation type="submission" date="2019-07" db="EMBL/GenBank/DDBJ databases">
        <title>De Novo Assembly of kiwifruit Actinidia rufa.</title>
        <authorList>
            <person name="Sugita-Konishi S."/>
            <person name="Sato K."/>
            <person name="Mori E."/>
            <person name="Abe Y."/>
            <person name="Kisaki G."/>
            <person name="Hamano K."/>
            <person name="Suezawa K."/>
            <person name="Otani M."/>
            <person name="Fukuda T."/>
            <person name="Manabe T."/>
            <person name="Gomi K."/>
            <person name="Tabuchi M."/>
            <person name="Akimitsu K."/>
            <person name="Kataoka I."/>
        </authorList>
    </citation>
    <scope>NUCLEOTIDE SEQUENCE [LARGE SCALE GENOMIC DNA]</scope>
    <source>
        <strain evidence="3">cv. Fuchu</strain>
    </source>
</reference>
<evidence type="ECO:0000313" key="2">
    <source>
        <dbReference type="EMBL" id="GFZ03664.1"/>
    </source>
</evidence>